<sequence>MRRPASANSWRTFWVFGSQIWSVYLSKNSPDAYLDRSKPLKCVPRSIAMRLDARNA</sequence>
<evidence type="ECO:0000313" key="2">
    <source>
        <dbReference type="Proteomes" id="UP000039021"/>
    </source>
</evidence>
<proteinExistence type="predicted"/>
<name>A0A916P7V6_MYCTX</name>
<dbReference type="Proteomes" id="UP000039021">
    <property type="component" value="Unassembled WGS sequence"/>
</dbReference>
<dbReference type="AlphaFoldDB" id="A0A916P7V6"/>
<accession>A0A916P7V6</accession>
<comment type="caution">
    <text evidence="1">The sequence shown here is derived from an EMBL/GenBank/DDBJ whole genome shotgun (WGS) entry which is preliminary data.</text>
</comment>
<evidence type="ECO:0000313" key="1">
    <source>
        <dbReference type="EMBL" id="COX91719.1"/>
    </source>
</evidence>
<protein>
    <submittedName>
        <fullName evidence="1">Uncharacterized protein</fullName>
    </submittedName>
</protein>
<dbReference type="EMBL" id="CSBK01000790">
    <property type="protein sequence ID" value="COX91719.1"/>
    <property type="molecule type" value="Genomic_DNA"/>
</dbReference>
<organism evidence="1 2">
    <name type="scientific">Mycobacterium tuberculosis</name>
    <dbReference type="NCBI Taxonomy" id="1773"/>
    <lineage>
        <taxon>Bacteria</taxon>
        <taxon>Bacillati</taxon>
        <taxon>Actinomycetota</taxon>
        <taxon>Actinomycetes</taxon>
        <taxon>Mycobacteriales</taxon>
        <taxon>Mycobacteriaceae</taxon>
        <taxon>Mycobacterium</taxon>
        <taxon>Mycobacterium tuberculosis complex</taxon>
    </lineage>
</organism>
<gene>
    <name evidence="1" type="ORF">ERS007739_01883</name>
</gene>
<reference evidence="2" key="1">
    <citation type="submission" date="2015-03" db="EMBL/GenBank/DDBJ databases">
        <authorList>
            <consortium name="Pathogen Informatics"/>
        </authorList>
    </citation>
    <scope>NUCLEOTIDE SEQUENCE [LARGE SCALE GENOMIC DNA]</scope>
    <source>
        <strain evidence="2">N09902308</strain>
    </source>
</reference>